<evidence type="ECO:0000313" key="4">
    <source>
        <dbReference type="Proteomes" id="UP000694251"/>
    </source>
</evidence>
<gene>
    <name evidence="3" type="ORF">ISN44_As01g010640</name>
</gene>
<feature type="domain" description="Retrotransposon gag" evidence="2">
    <location>
        <begin position="57"/>
        <end position="124"/>
    </location>
</feature>
<protein>
    <submittedName>
        <fullName evidence="3">Retrotransposon gag domain</fullName>
    </submittedName>
</protein>
<dbReference type="Pfam" id="PF03732">
    <property type="entry name" value="Retrotrans_gag"/>
    <property type="match status" value="1"/>
</dbReference>
<sequence>MAETQSQILLKETVVRETMVETRSHSLLKEAVVRKTEDKFVSRIKALEDLVKEQNQEIDRKFSEMLEAIRLNRFEKVLDDPIAELKQLKETNGIVEYHKKFELLSTRVNLTEDYLVRVYLDGLQIDTQVNVQMFQPQTIRQCFLIGKFYEYAHPRSNIDNVGILPLKHDCDDDQPLNGEFGESIEHRMVNLVPEAQEENPKLENHEGWEQIVILEVDGDVEKSQNVVSNTKLCSAHQVFDQMPSKEKQRKCLKAWKFKFKSTSKRSKSMDDMFSFVEEAVLLKKDPKETIWDCVKKEFKETMAACGKNRVDRFKLAEEKESRLQVLDLNQTFMYHQIGHGVDILLVSKMVVHDKEMAVVLQRATSLTTCDCPDRSSRANRVWKPGGLLCVQDHSGGSTLMITQRNTKQELSYWSVANHVKRDAQESFGYNLIVAYMENKKTWTKLRVRKHDNLIWKEDISDESRSRPSRCIVKLGDATITCKNLLEKSYDKNLDTVAWRNRPGRSEISNEEDQGNLQSRIGFSFSRGKNSTFISQAMALLSESKVWTEKQIPTLQILKQINKSQYRWTQVHDVNRFLMWRHLHLNLDGEEPKLAGRKRNHGLLIRLHSKQKQRKCPKSWMFKFKTGSKLAGTSHLKRHKESGLGAQIRGVRKQSKLLLLSLCPSFLCRAMLRVTVKQSKHPKTWSFKFKLAIGDYVYVKLQPYRQNSVVHPVFHVSQLKVLVGNVHTSTHLPSVLQDAFVREPERIIERKMVNRQGQAATKVLVKWKTEPVEEAT</sequence>
<comment type="caution">
    <text evidence="3">The sequence shown here is derived from an EMBL/GenBank/DDBJ whole genome shotgun (WGS) entry which is preliminary data.</text>
</comment>
<evidence type="ECO:0000259" key="2">
    <source>
        <dbReference type="Pfam" id="PF03732"/>
    </source>
</evidence>
<dbReference type="OrthoDB" id="1742322at2759"/>
<evidence type="ECO:0000313" key="3">
    <source>
        <dbReference type="EMBL" id="KAG7653836.1"/>
    </source>
</evidence>
<name>A0A8T2H2Q4_ARASU</name>
<dbReference type="Proteomes" id="UP000694251">
    <property type="component" value="Chromosome 1"/>
</dbReference>
<proteinExistence type="predicted"/>
<keyword evidence="1" id="KW-0175">Coiled coil</keyword>
<keyword evidence="4" id="KW-1185">Reference proteome</keyword>
<accession>A0A8T2H2Q4</accession>
<organism evidence="3 4">
    <name type="scientific">Arabidopsis suecica</name>
    <name type="common">Swedish thale-cress</name>
    <name type="synonym">Cardaminopsis suecica</name>
    <dbReference type="NCBI Taxonomy" id="45249"/>
    <lineage>
        <taxon>Eukaryota</taxon>
        <taxon>Viridiplantae</taxon>
        <taxon>Streptophyta</taxon>
        <taxon>Embryophyta</taxon>
        <taxon>Tracheophyta</taxon>
        <taxon>Spermatophyta</taxon>
        <taxon>Magnoliopsida</taxon>
        <taxon>eudicotyledons</taxon>
        <taxon>Gunneridae</taxon>
        <taxon>Pentapetalae</taxon>
        <taxon>rosids</taxon>
        <taxon>malvids</taxon>
        <taxon>Brassicales</taxon>
        <taxon>Brassicaceae</taxon>
        <taxon>Camelineae</taxon>
        <taxon>Arabidopsis</taxon>
    </lineage>
</organism>
<feature type="coiled-coil region" evidence="1">
    <location>
        <begin position="37"/>
        <end position="64"/>
    </location>
</feature>
<reference evidence="3 4" key="1">
    <citation type="submission" date="2020-12" db="EMBL/GenBank/DDBJ databases">
        <title>Concerted genomic and epigenomic changes stabilize Arabidopsis allopolyploids.</title>
        <authorList>
            <person name="Chen Z."/>
        </authorList>
    </citation>
    <scope>NUCLEOTIDE SEQUENCE [LARGE SCALE GENOMIC DNA]</scope>
    <source>
        <strain evidence="3">As9502</strain>
        <tissue evidence="3">Leaf</tissue>
    </source>
</reference>
<dbReference type="InterPro" id="IPR005162">
    <property type="entry name" value="Retrotrans_gag_dom"/>
</dbReference>
<dbReference type="EMBL" id="JAEFBJ010000001">
    <property type="protein sequence ID" value="KAG7653836.1"/>
    <property type="molecule type" value="Genomic_DNA"/>
</dbReference>
<evidence type="ECO:0000256" key="1">
    <source>
        <dbReference type="SAM" id="Coils"/>
    </source>
</evidence>
<dbReference type="AlphaFoldDB" id="A0A8T2H2Q4"/>